<dbReference type="InterPro" id="IPR020081">
    <property type="entry name" value="SsrA-bd_prot_CS"/>
</dbReference>
<dbReference type="InterPro" id="IPR000037">
    <property type="entry name" value="SsrA-bd_prot"/>
</dbReference>
<keyword evidence="2" id="KW-0694">RNA-binding</keyword>
<proteinExistence type="inferred from homology"/>
<dbReference type="HAMAP" id="MF_00023">
    <property type="entry name" value="SmpB"/>
    <property type="match status" value="1"/>
</dbReference>
<dbReference type="Pfam" id="PF01668">
    <property type="entry name" value="SmpB"/>
    <property type="match status" value="1"/>
</dbReference>
<evidence type="ECO:0000256" key="2">
    <source>
        <dbReference type="ARBA" id="ARBA00022884"/>
    </source>
</evidence>
<dbReference type="EMBL" id="VSSQ01021321">
    <property type="protein sequence ID" value="MPM66828.1"/>
    <property type="molecule type" value="Genomic_DNA"/>
</dbReference>
<evidence type="ECO:0000313" key="4">
    <source>
        <dbReference type="EMBL" id="MPM66828.1"/>
    </source>
</evidence>
<dbReference type="PANTHER" id="PTHR30308:SF2">
    <property type="entry name" value="SSRA-BINDING PROTEIN"/>
    <property type="match status" value="1"/>
</dbReference>
<evidence type="ECO:0000256" key="3">
    <source>
        <dbReference type="SAM" id="MobiDB-lite"/>
    </source>
</evidence>
<name>A0A645BNX6_9ZZZZ</name>
<dbReference type="NCBIfam" id="NF003843">
    <property type="entry name" value="PRK05422.1"/>
    <property type="match status" value="1"/>
</dbReference>
<feature type="compositionally biased region" description="Basic and acidic residues" evidence="3">
    <location>
        <begin position="146"/>
        <end position="163"/>
    </location>
</feature>
<protein>
    <submittedName>
        <fullName evidence="4">SsrA-binding protein</fullName>
    </submittedName>
</protein>
<organism evidence="4">
    <name type="scientific">bioreactor metagenome</name>
    <dbReference type="NCBI Taxonomy" id="1076179"/>
    <lineage>
        <taxon>unclassified sequences</taxon>
        <taxon>metagenomes</taxon>
        <taxon>ecological metagenomes</taxon>
    </lineage>
</organism>
<evidence type="ECO:0000256" key="1">
    <source>
        <dbReference type="ARBA" id="ARBA00022490"/>
    </source>
</evidence>
<dbReference type="AlphaFoldDB" id="A0A645BNX6"/>
<feature type="region of interest" description="Disordered" evidence="3">
    <location>
        <begin position="146"/>
        <end position="172"/>
    </location>
</feature>
<dbReference type="GO" id="GO:0070930">
    <property type="term" value="P:trans-translation-dependent protein tagging"/>
    <property type="evidence" value="ECO:0007669"/>
    <property type="project" value="TreeGrafter"/>
</dbReference>
<dbReference type="NCBIfam" id="TIGR00086">
    <property type="entry name" value="smpB"/>
    <property type="match status" value="1"/>
</dbReference>
<dbReference type="PANTHER" id="PTHR30308">
    <property type="entry name" value="TMRNA-BINDING COMPONENT OF TRANS-TRANSLATION TAGGING COMPLEX"/>
    <property type="match status" value="1"/>
</dbReference>
<dbReference type="CDD" id="cd09294">
    <property type="entry name" value="SmpB"/>
    <property type="match status" value="1"/>
</dbReference>
<reference evidence="4" key="1">
    <citation type="submission" date="2019-08" db="EMBL/GenBank/DDBJ databases">
        <authorList>
            <person name="Kucharzyk K."/>
            <person name="Murdoch R.W."/>
            <person name="Higgins S."/>
            <person name="Loffler F."/>
        </authorList>
    </citation>
    <scope>NUCLEOTIDE SEQUENCE</scope>
</reference>
<dbReference type="SUPFAM" id="SSF74982">
    <property type="entry name" value="Small protein B (SmpB)"/>
    <property type="match status" value="1"/>
</dbReference>
<keyword evidence="1" id="KW-0963">Cytoplasm</keyword>
<gene>
    <name evidence="4" type="primary">smpB_33</name>
    <name evidence="4" type="ORF">SDC9_113740</name>
</gene>
<sequence>MRGTACRFWDDGPMVKETGTKLVAQNKKARHDYTIHETYEAGIVLQGTEVKSLREGHASLVDSFATVDDGEVWLRQAMIPEYSHGTWTNHSARRTRKLLLNRKEIGRLERDLGAAGTTLVPLKIYFKDGYAKVEIGVATGKREYDKRQALAERDARRETDRALAARQKGRRR</sequence>
<dbReference type="GO" id="GO:0003723">
    <property type="term" value="F:RNA binding"/>
    <property type="evidence" value="ECO:0007669"/>
    <property type="project" value="UniProtKB-KW"/>
</dbReference>
<dbReference type="InterPro" id="IPR023620">
    <property type="entry name" value="SmpB"/>
</dbReference>
<dbReference type="GO" id="GO:0005829">
    <property type="term" value="C:cytosol"/>
    <property type="evidence" value="ECO:0007669"/>
    <property type="project" value="TreeGrafter"/>
</dbReference>
<accession>A0A645BNX6</accession>
<dbReference type="PROSITE" id="PS01317">
    <property type="entry name" value="SSRP"/>
    <property type="match status" value="1"/>
</dbReference>
<dbReference type="Gene3D" id="2.40.280.10">
    <property type="match status" value="1"/>
</dbReference>
<comment type="caution">
    <text evidence="4">The sequence shown here is derived from an EMBL/GenBank/DDBJ whole genome shotgun (WGS) entry which is preliminary data.</text>
</comment>